<evidence type="ECO:0000313" key="11">
    <source>
        <dbReference type="Proteomes" id="UP000460718"/>
    </source>
</evidence>
<dbReference type="EMBL" id="QXFW01002660">
    <property type="protein sequence ID" value="KAE8976498.1"/>
    <property type="molecule type" value="Genomic_DNA"/>
</dbReference>
<evidence type="ECO:0000313" key="8">
    <source>
        <dbReference type="Proteomes" id="UP000437068"/>
    </source>
</evidence>
<dbReference type="Proteomes" id="UP000460718">
    <property type="component" value="Unassembled WGS sequence"/>
</dbReference>
<sequence length="70" mass="7578">MAMIAAGLCKLAAKVAGNQAAPRVLSRGLMRRIAALVASAALRGHVSLELEKVLEWRELRERFAACAYIN</sequence>
<evidence type="ECO:0000313" key="4">
    <source>
        <dbReference type="EMBL" id="KAE9175882.1"/>
    </source>
</evidence>
<dbReference type="EMBL" id="QXFX01002715">
    <property type="protein sequence ID" value="KAE9074304.1"/>
    <property type="molecule type" value="Genomic_DNA"/>
</dbReference>
<dbReference type="EMBL" id="QXGB01002678">
    <property type="protein sequence ID" value="KAE9175882.1"/>
    <property type="molecule type" value="Genomic_DNA"/>
</dbReference>
<comment type="caution">
    <text evidence="1">The sequence shown here is derived from an EMBL/GenBank/DDBJ whole genome shotgun (WGS) entry which is preliminary data.</text>
</comment>
<dbReference type="EMBL" id="QXGE01002695">
    <property type="protein sequence ID" value="KAE9279893.1"/>
    <property type="molecule type" value="Genomic_DNA"/>
</dbReference>
<evidence type="ECO:0000313" key="10">
    <source>
        <dbReference type="Proteomes" id="UP000440732"/>
    </source>
</evidence>
<dbReference type="EMBL" id="QXGD01002695">
    <property type="protein sequence ID" value="KAE9185305.1"/>
    <property type="molecule type" value="Genomic_DNA"/>
</dbReference>
<gene>
    <name evidence="6" type="ORF">PF001_g24496</name>
    <name evidence="5" type="ORF">PF002_g26201</name>
    <name evidence="4" type="ORF">PF005_g25212</name>
    <name evidence="3" type="ORF">PF006_g24558</name>
    <name evidence="2" type="ORF">PF010_g24726</name>
    <name evidence="1" type="ORF">PF011_g24028</name>
</gene>
<dbReference type="Proteomes" id="UP000433483">
    <property type="component" value="Unassembled WGS sequence"/>
</dbReference>
<dbReference type="EMBL" id="QXGA01002727">
    <property type="protein sequence ID" value="KAE9092964.1"/>
    <property type="molecule type" value="Genomic_DNA"/>
</dbReference>
<evidence type="ECO:0000313" key="3">
    <source>
        <dbReference type="EMBL" id="KAE9092964.1"/>
    </source>
</evidence>
<accession>A0A6A3I897</accession>
<protein>
    <submittedName>
        <fullName evidence="1">Uncharacterized protein</fullName>
    </submittedName>
</protein>
<dbReference type="Proteomes" id="UP000488956">
    <property type="component" value="Unassembled WGS sequence"/>
</dbReference>
<evidence type="ECO:0000313" key="1">
    <source>
        <dbReference type="EMBL" id="KAE8976498.1"/>
    </source>
</evidence>
<evidence type="ECO:0000313" key="2">
    <source>
        <dbReference type="EMBL" id="KAE9074304.1"/>
    </source>
</evidence>
<dbReference type="Proteomes" id="UP000437068">
    <property type="component" value="Unassembled WGS sequence"/>
</dbReference>
<evidence type="ECO:0000313" key="5">
    <source>
        <dbReference type="EMBL" id="KAE9185305.1"/>
    </source>
</evidence>
<organism evidence="1 11">
    <name type="scientific">Phytophthora fragariae</name>
    <dbReference type="NCBI Taxonomy" id="53985"/>
    <lineage>
        <taxon>Eukaryota</taxon>
        <taxon>Sar</taxon>
        <taxon>Stramenopiles</taxon>
        <taxon>Oomycota</taxon>
        <taxon>Peronosporomycetes</taxon>
        <taxon>Peronosporales</taxon>
        <taxon>Peronosporaceae</taxon>
        <taxon>Phytophthora</taxon>
    </lineage>
</organism>
<dbReference type="Proteomes" id="UP000440367">
    <property type="component" value="Unassembled WGS sequence"/>
</dbReference>
<evidence type="ECO:0000313" key="12">
    <source>
        <dbReference type="Proteomes" id="UP000488956"/>
    </source>
</evidence>
<keyword evidence="7" id="KW-1185">Reference proteome</keyword>
<name>A0A6A3I897_9STRA</name>
<reference evidence="11 12" key="1">
    <citation type="submission" date="2018-09" db="EMBL/GenBank/DDBJ databases">
        <title>Genomic investigation of the strawberry pathogen Phytophthora fragariae indicates pathogenicity is determined by transcriptional variation in three key races.</title>
        <authorList>
            <person name="Adams T.M."/>
            <person name="Armitage A.D."/>
            <person name="Sobczyk M.K."/>
            <person name="Bates H.J."/>
            <person name="Dunwell J.M."/>
            <person name="Nellist C.F."/>
            <person name="Harrison R.J."/>
        </authorList>
    </citation>
    <scope>NUCLEOTIDE SEQUENCE [LARGE SCALE GENOMIC DNA]</scope>
    <source>
        <strain evidence="6 8">A4</strain>
        <strain evidence="5 9">BC-1</strain>
        <strain evidence="4 7">NOV-27</strain>
        <strain evidence="3 10">NOV-5</strain>
        <strain evidence="2 12">ONT-3</strain>
        <strain evidence="1 11">SCRP245</strain>
    </source>
</reference>
<dbReference type="Proteomes" id="UP000440732">
    <property type="component" value="Unassembled WGS sequence"/>
</dbReference>
<dbReference type="AlphaFoldDB" id="A0A6A3I897"/>
<evidence type="ECO:0000313" key="7">
    <source>
        <dbReference type="Proteomes" id="UP000433483"/>
    </source>
</evidence>
<proteinExistence type="predicted"/>
<evidence type="ECO:0000313" key="9">
    <source>
        <dbReference type="Proteomes" id="UP000440367"/>
    </source>
</evidence>
<evidence type="ECO:0000313" key="6">
    <source>
        <dbReference type="EMBL" id="KAE9279893.1"/>
    </source>
</evidence>